<proteinExistence type="predicted"/>
<accession>A0A4P7N7G0</accession>
<sequence length="34" mass="3956">MVICLLNSKVDVKKKNNCKEIRNLKRSSKFGTIF</sequence>
<dbReference type="EMBL" id="CP034206">
    <property type="protein sequence ID" value="QBZ58383.1"/>
    <property type="molecule type" value="Genomic_DNA"/>
</dbReference>
<gene>
    <name evidence="1" type="ORF">PoMZ_03335</name>
</gene>
<dbReference type="Proteomes" id="UP000294847">
    <property type="component" value="Chromosome 3"/>
</dbReference>
<organism evidence="1 2">
    <name type="scientific">Pyricularia oryzae</name>
    <name type="common">Rice blast fungus</name>
    <name type="synonym">Magnaporthe oryzae</name>
    <dbReference type="NCBI Taxonomy" id="318829"/>
    <lineage>
        <taxon>Eukaryota</taxon>
        <taxon>Fungi</taxon>
        <taxon>Dikarya</taxon>
        <taxon>Ascomycota</taxon>
        <taxon>Pezizomycotina</taxon>
        <taxon>Sordariomycetes</taxon>
        <taxon>Sordariomycetidae</taxon>
        <taxon>Magnaporthales</taxon>
        <taxon>Pyriculariaceae</taxon>
        <taxon>Pyricularia</taxon>
    </lineage>
</organism>
<dbReference type="AlphaFoldDB" id="A0A4P7N7G0"/>
<protein>
    <submittedName>
        <fullName evidence="1">Uncharacterized protein</fullName>
    </submittedName>
</protein>
<evidence type="ECO:0000313" key="2">
    <source>
        <dbReference type="Proteomes" id="UP000294847"/>
    </source>
</evidence>
<reference evidence="1 2" key="1">
    <citation type="journal article" date="2019" name="Mol. Biol. Evol.">
        <title>Blast fungal genomes show frequent chromosomal changes, gene gains and losses, and effector gene turnover.</title>
        <authorList>
            <person name="Gomez Luciano L.B."/>
            <person name="Jason Tsai I."/>
            <person name="Chuma I."/>
            <person name="Tosa Y."/>
            <person name="Chen Y.H."/>
            <person name="Li J.Y."/>
            <person name="Li M.Y."/>
            <person name="Jade Lu M.Y."/>
            <person name="Nakayashiki H."/>
            <person name="Li W.H."/>
        </authorList>
    </citation>
    <scope>NUCLEOTIDE SEQUENCE [LARGE SCALE GENOMIC DNA]</scope>
    <source>
        <strain evidence="1">MZ5-1-6</strain>
    </source>
</reference>
<evidence type="ECO:0000313" key="1">
    <source>
        <dbReference type="EMBL" id="QBZ58383.1"/>
    </source>
</evidence>
<name>A0A4P7N7G0_PYROR</name>